<evidence type="ECO:0000313" key="2">
    <source>
        <dbReference type="Proteomes" id="UP000233469"/>
    </source>
</evidence>
<reference evidence="1 2" key="1">
    <citation type="submission" date="2016-04" db="EMBL/GenBank/DDBJ databases">
        <title>Genome analyses suggest a sexual origin of heterokaryosis in a supposedly ancient asexual fungus.</title>
        <authorList>
            <person name="Ropars J."/>
            <person name="Sedzielewska K."/>
            <person name="Noel J."/>
            <person name="Charron P."/>
            <person name="Farinelli L."/>
            <person name="Marton T."/>
            <person name="Kruger M."/>
            <person name="Pelin A."/>
            <person name="Brachmann A."/>
            <person name="Corradi N."/>
        </authorList>
    </citation>
    <scope>NUCLEOTIDE SEQUENCE [LARGE SCALE GENOMIC DNA]</scope>
    <source>
        <strain evidence="1 2">C2</strain>
    </source>
</reference>
<dbReference type="GO" id="GO:0003676">
    <property type="term" value="F:nucleic acid binding"/>
    <property type="evidence" value="ECO:0007669"/>
    <property type="project" value="InterPro"/>
</dbReference>
<accession>A0A2N1MGD3</accession>
<protein>
    <recommendedName>
        <fullName evidence="3">CCHC-type domain-containing protein</fullName>
    </recommendedName>
</protein>
<comment type="caution">
    <text evidence="1">The sequence shown here is derived from an EMBL/GenBank/DDBJ whole genome shotgun (WGS) entry which is preliminary data.</text>
</comment>
<name>A0A2N1MGD3_9GLOM</name>
<evidence type="ECO:0000313" key="1">
    <source>
        <dbReference type="EMBL" id="PKK60702.1"/>
    </source>
</evidence>
<dbReference type="InterPro" id="IPR036875">
    <property type="entry name" value="Znf_CCHC_sf"/>
</dbReference>
<dbReference type="Proteomes" id="UP000233469">
    <property type="component" value="Unassembled WGS sequence"/>
</dbReference>
<dbReference type="EMBL" id="LLXL01002491">
    <property type="protein sequence ID" value="PKK60702.1"/>
    <property type="molecule type" value="Genomic_DNA"/>
</dbReference>
<evidence type="ECO:0008006" key="3">
    <source>
        <dbReference type="Google" id="ProtNLM"/>
    </source>
</evidence>
<sequence>MYKSVLYKYEKVDINDIFAYDYDQLILQQYSRNLEDLDKIILAYIADKEAKHKADTQLTNTDSNNVVKLSNKHVYNIDDIKDPLVHHAFNEENKVDVKRKRINVSCEKGDIEVNGNTGGHKCGICHKMGHYAPKCPSRENYR</sequence>
<dbReference type="SUPFAM" id="SSF57756">
    <property type="entry name" value="Retrovirus zinc finger-like domains"/>
    <property type="match status" value="1"/>
</dbReference>
<gene>
    <name evidence="1" type="ORF">RhiirC2_792936</name>
</gene>
<dbReference type="GO" id="GO:0008270">
    <property type="term" value="F:zinc ion binding"/>
    <property type="evidence" value="ECO:0007669"/>
    <property type="project" value="InterPro"/>
</dbReference>
<proteinExistence type="predicted"/>
<organism evidence="1 2">
    <name type="scientific">Rhizophagus irregularis</name>
    <dbReference type="NCBI Taxonomy" id="588596"/>
    <lineage>
        <taxon>Eukaryota</taxon>
        <taxon>Fungi</taxon>
        <taxon>Fungi incertae sedis</taxon>
        <taxon>Mucoromycota</taxon>
        <taxon>Glomeromycotina</taxon>
        <taxon>Glomeromycetes</taxon>
        <taxon>Glomerales</taxon>
        <taxon>Glomeraceae</taxon>
        <taxon>Rhizophagus</taxon>
    </lineage>
</organism>
<dbReference type="AlphaFoldDB" id="A0A2N1MGD3"/>
<reference evidence="1 2" key="2">
    <citation type="submission" date="2017-10" db="EMBL/GenBank/DDBJ databases">
        <title>Extensive intraspecific genome diversity in a model arbuscular mycorrhizal fungus.</title>
        <authorList>
            <person name="Chen E.C.H."/>
            <person name="Morin E."/>
            <person name="Baudet D."/>
            <person name="Noel J."/>
            <person name="Ndikumana S."/>
            <person name="Charron P."/>
            <person name="St-Onge C."/>
            <person name="Giorgi J."/>
            <person name="Grigoriev I.V."/>
            <person name="Roux C."/>
            <person name="Martin F.M."/>
            <person name="Corradi N."/>
        </authorList>
    </citation>
    <scope>NUCLEOTIDE SEQUENCE [LARGE SCALE GENOMIC DNA]</scope>
    <source>
        <strain evidence="1 2">C2</strain>
    </source>
</reference>